<proteinExistence type="inferred from homology"/>
<dbReference type="PRINTS" id="PR00080">
    <property type="entry name" value="SDRFAMILY"/>
</dbReference>
<dbReference type="PRINTS" id="PR00081">
    <property type="entry name" value="GDHRDH"/>
</dbReference>
<keyword evidence="4" id="KW-1185">Reference proteome</keyword>
<evidence type="ECO:0000313" key="4">
    <source>
        <dbReference type="Proteomes" id="UP001107558"/>
    </source>
</evidence>
<feature type="transmembrane region" description="Helical" evidence="2">
    <location>
        <begin position="12"/>
        <end position="36"/>
    </location>
</feature>
<keyword evidence="2" id="KW-0472">Membrane</keyword>
<feature type="transmembrane region" description="Helical" evidence="2">
    <location>
        <begin position="179"/>
        <end position="197"/>
    </location>
</feature>
<evidence type="ECO:0000313" key="3">
    <source>
        <dbReference type="EMBL" id="KAG5676006.1"/>
    </source>
</evidence>
<gene>
    <name evidence="3" type="ORF">PVAND_005861</name>
</gene>
<dbReference type="GO" id="GO:0016616">
    <property type="term" value="F:oxidoreductase activity, acting on the CH-OH group of donors, NAD or NADP as acceptor"/>
    <property type="evidence" value="ECO:0007669"/>
    <property type="project" value="TreeGrafter"/>
</dbReference>
<comment type="caution">
    <text evidence="3">The sequence shown here is derived from an EMBL/GenBank/DDBJ whole genome shotgun (WGS) entry which is preliminary data.</text>
</comment>
<name>A0A9J6C3B5_POLVA</name>
<dbReference type="Pfam" id="PF00106">
    <property type="entry name" value="adh_short"/>
    <property type="match status" value="1"/>
</dbReference>
<keyword evidence="2" id="KW-1133">Transmembrane helix</keyword>
<dbReference type="GO" id="GO:0005811">
    <property type="term" value="C:lipid droplet"/>
    <property type="evidence" value="ECO:0007669"/>
    <property type="project" value="TreeGrafter"/>
</dbReference>
<evidence type="ECO:0000256" key="2">
    <source>
        <dbReference type="SAM" id="Phobius"/>
    </source>
</evidence>
<accession>A0A9J6C3B5</accession>
<organism evidence="3 4">
    <name type="scientific">Polypedilum vanderplanki</name>
    <name type="common">Sleeping chironomid midge</name>
    <dbReference type="NCBI Taxonomy" id="319348"/>
    <lineage>
        <taxon>Eukaryota</taxon>
        <taxon>Metazoa</taxon>
        <taxon>Ecdysozoa</taxon>
        <taxon>Arthropoda</taxon>
        <taxon>Hexapoda</taxon>
        <taxon>Insecta</taxon>
        <taxon>Pterygota</taxon>
        <taxon>Neoptera</taxon>
        <taxon>Endopterygota</taxon>
        <taxon>Diptera</taxon>
        <taxon>Nematocera</taxon>
        <taxon>Chironomoidea</taxon>
        <taxon>Chironomidae</taxon>
        <taxon>Chironominae</taxon>
        <taxon>Polypedilum</taxon>
        <taxon>Polypedilum</taxon>
    </lineage>
</organism>
<dbReference type="Proteomes" id="UP001107558">
    <property type="component" value="Chromosome 2"/>
</dbReference>
<reference evidence="3" key="1">
    <citation type="submission" date="2021-03" db="EMBL/GenBank/DDBJ databases">
        <title>Chromosome level genome of the anhydrobiotic midge Polypedilum vanderplanki.</title>
        <authorList>
            <person name="Yoshida Y."/>
            <person name="Kikawada T."/>
            <person name="Gusev O."/>
        </authorList>
    </citation>
    <scope>NUCLEOTIDE SEQUENCE</scope>
    <source>
        <strain evidence="3">NIAS01</strain>
        <tissue evidence="3">Whole body or cell culture</tissue>
    </source>
</reference>
<protein>
    <submittedName>
        <fullName evidence="3">Uncharacterized protein</fullName>
    </submittedName>
</protein>
<dbReference type="Gene3D" id="3.40.50.720">
    <property type="entry name" value="NAD(P)-binding Rossmann-like Domain"/>
    <property type="match status" value="1"/>
</dbReference>
<evidence type="ECO:0000256" key="1">
    <source>
        <dbReference type="RuleBase" id="RU000363"/>
    </source>
</evidence>
<dbReference type="PANTHER" id="PTHR24322">
    <property type="entry name" value="PKSB"/>
    <property type="match status" value="1"/>
</dbReference>
<sequence length="324" mass="37040">MHKCKEMSLLTFFKYFLIIHIFTIFKIIESLFKLIFSNKAKKVRGHLVLITGGSRGIGRSLAFRFAQEGCNIAIVSRDIKIGQQVANEIMKKFKNVQAKAFSCDVSKVDQVKKLKIDIEKNFGSVDILVNNAGIVEANFSLLEGEDEFYQNLMDVNATSYFWTTRAFLPGMIRQKRGHIVGISSLAAFYSLVPSVAYNTSKVTNQGFMNNLKLELHLLGFGDFIKTTCVFPGLVDTNDKFINFFKKFYHKLSITAHDPEYIADVVVKGILCDKEDIYVPLSDAIYPLLLRFYPTLSQVKVHRYGLKEENSEEFYKMKSAQYFKE</sequence>
<keyword evidence="2" id="KW-0812">Transmembrane</keyword>
<dbReference type="SUPFAM" id="SSF51735">
    <property type="entry name" value="NAD(P)-binding Rossmann-fold domains"/>
    <property type="match status" value="1"/>
</dbReference>
<dbReference type="InterPro" id="IPR036291">
    <property type="entry name" value="NAD(P)-bd_dom_sf"/>
</dbReference>
<dbReference type="AlphaFoldDB" id="A0A9J6C3B5"/>
<comment type="similarity">
    <text evidence="1">Belongs to the short-chain dehydrogenases/reductases (SDR) family.</text>
</comment>
<dbReference type="OrthoDB" id="6251714at2759"/>
<dbReference type="InterPro" id="IPR002347">
    <property type="entry name" value="SDR_fam"/>
</dbReference>
<dbReference type="PANTHER" id="PTHR24322:SF748">
    <property type="entry name" value="FI23927P1-RELATED"/>
    <property type="match status" value="1"/>
</dbReference>
<dbReference type="EMBL" id="JADBJN010000002">
    <property type="protein sequence ID" value="KAG5676006.1"/>
    <property type="molecule type" value="Genomic_DNA"/>
</dbReference>